<dbReference type="GO" id="GO:0005886">
    <property type="term" value="C:plasma membrane"/>
    <property type="evidence" value="ECO:0007669"/>
    <property type="project" value="TreeGrafter"/>
</dbReference>
<evidence type="ECO:0000256" key="1">
    <source>
        <dbReference type="ARBA" id="ARBA00005801"/>
    </source>
</evidence>
<organism evidence="5 6">
    <name type="scientific">Xanthomonas perforans</name>
    <dbReference type="NCBI Taxonomy" id="442694"/>
    <lineage>
        <taxon>Bacteria</taxon>
        <taxon>Pseudomonadati</taxon>
        <taxon>Pseudomonadota</taxon>
        <taxon>Gammaproteobacteria</taxon>
        <taxon>Lysobacterales</taxon>
        <taxon>Lysobacteraceae</taxon>
        <taxon>Xanthomonas</taxon>
    </lineage>
</organism>
<evidence type="ECO:0000313" key="6">
    <source>
        <dbReference type="Proteomes" id="UP000471082"/>
    </source>
</evidence>
<dbReference type="InterPro" id="IPR000045">
    <property type="entry name" value="Prepilin_IV_endopep_pep"/>
</dbReference>
<keyword evidence="3" id="KW-0812">Transmembrane</keyword>
<dbReference type="GO" id="GO:0006465">
    <property type="term" value="P:signal peptide processing"/>
    <property type="evidence" value="ECO:0007669"/>
    <property type="project" value="TreeGrafter"/>
</dbReference>
<reference evidence="5 6" key="1">
    <citation type="submission" date="2019-11" db="EMBL/GenBank/DDBJ databases">
        <title>Genome-resolved metagenomics to study the prevalence of co-infection and intraspecific heterogeneity among plant pathogen metapopulations.</title>
        <authorList>
            <person name="Newberry E."/>
            <person name="Bhandari R."/>
            <person name="Kemble J."/>
            <person name="Sikora E."/>
            <person name="Potnis N."/>
        </authorList>
    </citation>
    <scope>NUCLEOTIDE SEQUENCE [LARGE SCALE GENOMIC DNA]</scope>
    <source>
        <strain evidence="5">Xp_Tom_Tuscaloosa_18b</strain>
    </source>
</reference>
<protein>
    <submittedName>
        <fullName evidence="5">Prepilin peptidase</fullName>
    </submittedName>
</protein>
<dbReference type="PANTHER" id="PTHR30487">
    <property type="entry name" value="TYPE 4 PREPILIN-LIKE PROTEINS LEADER PEPTIDE-PROCESSING ENZYME"/>
    <property type="match status" value="1"/>
</dbReference>
<feature type="non-terminal residue" evidence="5">
    <location>
        <position position="82"/>
    </location>
</feature>
<dbReference type="Gene3D" id="1.20.120.1220">
    <property type="match status" value="1"/>
</dbReference>
<evidence type="ECO:0000256" key="3">
    <source>
        <dbReference type="SAM" id="Phobius"/>
    </source>
</evidence>
<dbReference type="Proteomes" id="UP000471082">
    <property type="component" value="Unassembled WGS sequence"/>
</dbReference>
<feature type="non-terminal residue" evidence="5">
    <location>
        <position position="1"/>
    </location>
</feature>
<dbReference type="EMBL" id="JAAGYU010002584">
    <property type="protein sequence ID" value="NEL81435.1"/>
    <property type="molecule type" value="Genomic_DNA"/>
</dbReference>
<dbReference type="GO" id="GO:0004190">
    <property type="term" value="F:aspartic-type endopeptidase activity"/>
    <property type="evidence" value="ECO:0007669"/>
    <property type="project" value="InterPro"/>
</dbReference>
<keyword evidence="3" id="KW-0472">Membrane</keyword>
<proteinExistence type="inferred from homology"/>
<gene>
    <name evidence="5" type="ORF">G3W61_34800</name>
</gene>
<comment type="similarity">
    <text evidence="1 2">Belongs to the peptidase A24 family.</text>
</comment>
<dbReference type="Pfam" id="PF01478">
    <property type="entry name" value="Peptidase_A24"/>
    <property type="match status" value="1"/>
</dbReference>
<evidence type="ECO:0000313" key="5">
    <source>
        <dbReference type="EMBL" id="NEL81435.1"/>
    </source>
</evidence>
<sequence length="82" mass="9076">VLSCFLVAMSGIDLRHKLLPDQLTLPLMWLGLVSSMDNLYMPAKPALLGAAVGYVSLWTVWWLFKQLTGKEGMGHGDFKLLA</sequence>
<evidence type="ECO:0000256" key="2">
    <source>
        <dbReference type="RuleBase" id="RU003793"/>
    </source>
</evidence>
<dbReference type="AlphaFoldDB" id="A0A7X5N4Q5"/>
<dbReference type="PRINTS" id="PR00864">
    <property type="entry name" value="PREPILNPTASE"/>
</dbReference>
<accession>A0A7X5N4Q5</accession>
<feature type="domain" description="Prepilin type IV endopeptidase peptidase" evidence="4">
    <location>
        <begin position="1"/>
        <end position="82"/>
    </location>
</feature>
<comment type="caution">
    <text evidence="5">The sequence shown here is derived from an EMBL/GenBank/DDBJ whole genome shotgun (WGS) entry which is preliminary data.</text>
</comment>
<dbReference type="InterPro" id="IPR014032">
    <property type="entry name" value="Peptidase_A24A_bac"/>
</dbReference>
<feature type="transmembrane region" description="Helical" evidence="3">
    <location>
        <begin position="46"/>
        <end position="64"/>
    </location>
</feature>
<dbReference type="PANTHER" id="PTHR30487:SF0">
    <property type="entry name" value="PREPILIN LEADER PEPTIDASE_N-METHYLTRANSFERASE-RELATED"/>
    <property type="match status" value="1"/>
</dbReference>
<keyword evidence="3" id="KW-1133">Transmembrane helix</keyword>
<name>A0A7X5N4Q5_XANPE</name>
<evidence type="ECO:0000259" key="4">
    <source>
        <dbReference type="Pfam" id="PF01478"/>
    </source>
</evidence>
<dbReference type="InterPro" id="IPR050882">
    <property type="entry name" value="Prepilin_peptidase/N-MTase"/>
</dbReference>